<evidence type="ECO:0000313" key="1">
    <source>
        <dbReference type="EMBL" id="SLM11652.1"/>
    </source>
</evidence>
<dbReference type="AlphaFoldDB" id="A0A3P3XH88"/>
<organism evidence="1">
    <name type="scientific">uncultured spirochete</name>
    <dbReference type="NCBI Taxonomy" id="156406"/>
    <lineage>
        <taxon>Bacteria</taxon>
        <taxon>Pseudomonadati</taxon>
        <taxon>Spirochaetota</taxon>
        <taxon>Spirochaetia</taxon>
        <taxon>Spirochaetales</taxon>
        <taxon>environmental samples</taxon>
    </lineage>
</organism>
<protein>
    <submittedName>
        <fullName evidence="1">Uncharacterized protein</fullName>
    </submittedName>
</protein>
<accession>A0A3P3XH88</accession>
<dbReference type="EMBL" id="FWDM01000014">
    <property type="protein sequence ID" value="SLM11652.1"/>
    <property type="molecule type" value="Genomic_DNA"/>
</dbReference>
<name>A0A3P3XH88_9SPIR</name>
<gene>
    <name evidence="1" type="ORF">SPIROBIBN47_210017</name>
</gene>
<sequence>MKTGEVLGRGTTPDFGVFDRTKPNAFIRPSRYEPLMRYAQPPFGYLKEDISSRMLSLISRTGEPKGGSFVYDQEGRLIGNWFAVPDAKLHEMSWDDMLAFAPHYLDTRRIEMGFSGRLWSAFTSASPST</sequence>
<reference evidence="1" key="1">
    <citation type="submission" date="2017-02" db="EMBL/GenBank/DDBJ databases">
        <authorList>
            <person name="Regsiter A."/>
            <person name="William W."/>
        </authorList>
    </citation>
    <scope>NUCLEOTIDE SEQUENCE</scope>
    <source>
        <strain evidence="1">Bib</strain>
    </source>
</reference>
<proteinExistence type="predicted"/>